<accession>A0A1Q5TGD6</accession>
<keyword evidence="2" id="KW-1185">Reference proteome</keyword>
<evidence type="ECO:0000313" key="1">
    <source>
        <dbReference type="EMBL" id="OKO99280.1"/>
    </source>
</evidence>
<proteinExistence type="predicted"/>
<comment type="caution">
    <text evidence="1">The sequence shown here is derived from an EMBL/GenBank/DDBJ whole genome shotgun (WGS) entry which is preliminary data.</text>
</comment>
<dbReference type="AlphaFoldDB" id="A0A1Q5TGD6"/>
<sequence>MEISLLSGHSISVGQEFRLSQCFLKGEGDTEEENSHTPSTATDQVAGSYILLSCNHETVAQSVENFVKYVSRPCYRTPTFPVFETQMLAHVVGA</sequence>
<evidence type="ECO:0000313" key="2">
    <source>
        <dbReference type="Proteomes" id="UP000186955"/>
    </source>
</evidence>
<organism evidence="1 2">
    <name type="scientific">Penicillium subrubescens</name>
    <dbReference type="NCBI Taxonomy" id="1316194"/>
    <lineage>
        <taxon>Eukaryota</taxon>
        <taxon>Fungi</taxon>
        <taxon>Dikarya</taxon>
        <taxon>Ascomycota</taxon>
        <taxon>Pezizomycotina</taxon>
        <taxon>Eurotiomycetes</taxon>
        <taxon>Eurotiomycetidae</taxon>
        <taxon>Eurotiales</taxon>
        <taxon>Aspergillaceae</taxon>
        <taxon>Penicillium</taxon>
    </lineage>
</organism>
<dbReference type="EMBL" id="MNBE01000664">
    <property type="protein sequence ID" value="OKO99280.1"/>
    <property type="molecule type" value="Genomic_DNA"/>
</dbReference>
<gene>
    <name evidence="1" type="ORF">PENSUB_8667</name>
</gene>
<dbReference type="Proteomes" id="UP000186955">
    <property type="component" value="Unassembled WGS sequence"/>
</dbReference>
<reference evidence="1 2" key="1">
    <citation type="submission" date="2016-10" db="EMBL/GenBank/DDBJ databases">
        <title>Genome sequence of the ascomycete fungus Penicillium subrubescens.</title>
        <authorList>
            <person name="De Vries R.P."/>
            <person name="Peng M."/>
            <person name="Dilokpimol A."/>
            <person name="Hilden K."/>
            <person name="Makela M.R."/>
            <person name="Grigoriev I."/>
            <person name="Riley R."/>
            <person name="Granchi Z."/>
        </authorList>
    </citation>
    <scope>NUCLEOTIDE SEQUENCE [LARGE SCALE GENOMIC DNA]</scope>
    <source>
        <strain evidence="1 2">CBS 132785</strain>
    </source>
</reference>
<name>A0A1Q5TGD6_9EURO</name>
<protein>
    <submittedName>
        <fullName evidence="1">Uncharacterized protein</fullName>
    </submittedName>
</protein>